<organism evidence="1">
    <name type="scientific">marine sediment metagenome</name>
    <dbReference type="NCBI Taxonomy" id="412755"/>
    <lineage>
        <taxon>unclassified sequences</taxon>
        <taxon>metagenomes</taxon>
        <taxon>ecological metagenomes</taxon>
    </lineage>
</organism>
<protein>
    <submittedName>
        <fullName evidence="1">Uncharacterized protein</fullName>
    </submittedName>
</protein>
<proteinExistence type="predicted"/>
<dbReference type="AlphaFoldDB" id="X1T1M4"/>
<sequence>AVDSIGSSLMGFNPSQIETVRFGFEAGLGEMNLKEIEIMGADLKDLKMNFELPQEEIKRSFPHLELAIEQACCGCAVPIFSSLSRIRKEGGQLKGPLTIVAGKKSSLSGVKENLMLVGDCTESLSPDAYLKGCPPGEDGITRVFREFIE</sequence>
<accession>X1T1M4</accession>
<feature type="non-terminal residue" evidence="1">
    <location>
        <position position="1"/>
    </location>
</feature>
<dbReference type="EMBL" id="BARW01010869">
    <property type="protein sequence ID" value="GAI81485.1"/>
    <property type="molecule type" value="Genomic_DNA"/>
</dbReference>
<gene>
    <name evidence="1" type="ORF">S12H4_21204</name>
</gene>
<name>X1T1M4_9ZZZZ</name>
<comment type="caution">
    <text evidence="1">The sequence shown here is derived from an EMBL/GenBank/DDBJ whole genome shotgun (WGS) entry which is preliminary data.</text>
</comment>
<reference evidence="1" key="1">
    <citation type="journal article" date="2014" name="Front. Microbiol.">
        <title>High frequency of phylogenetically diverse reductive dehalogenase-homologous genes in deep subseafloor sedimentary metagenomes.</title>
        <authorList>
            <person name="Kawai M."/>
            <person name="Futagami T."/>
            <person name="Toyoda A."/>
            <person name="Takaki Y."/>
            <person name="Nishi S."/>
            <person name="Hori S."/>
            <person name="Arai W."/>
            <person name="Tsubouchi T."/>
            <person name="Morono Y."/>
            <person name="Uchiyama I."/>
            <person name="Ito T."/>
            <person name="Fujiyama A."/>
            <person name="Inagaki F."/>
            <person name="Takami H."/>
        </authorList>
    </citation>
    <scope>NUCLEOTIDE SEQUENCE</scope>
    <source>
        <strain evidence="1">Expedition CK06-06</strain>
    </source>
</reference>
<evidence type="ECO:0000313" key="1">
    <source>
        <dbReference type="EMBL" id="GAI81485.1"/>
    </source>
</evidence>